<dbReference type="InterPro" id="IPR028098">
    <property type="entry name" value="Glyco_trans_4-like_N"/>
</dbReference>
<feature type="domain" description="Glycosyltransferase subfamily 4-like N-terminal" evidence="2">
    <location>
        <begin position="16"/>
        <end position="190"/>
    </location>
</feature>
<dbReference type="InterPro" id="IPR024004">
    <property type="entry name" value="PEP-CTERM/XrtA_GlycosylTrfase"/>
</dbReference>
<dbReference type="Pfam" id="PF13579">
    <property type="entry name" value="Glyco_trans_4_4"/>
    <property type="match status" value="1"/>
</dbReference>
<evidence type="ECO:0000313" key="3">
    <source>
        <dbReference type="EMBL" id="TPD59356.1"/>
    </source>
</evidence>
<dbReference type="RefSeq" id="WP_139941020.1">
    <property type="nucleotide sequence ID" value="NZ_JBHSYP010000006.1"/>
</dbReference>
<dbReference type="GO" id="GO:0016758">
    <property type="term" value="F:hexosyltransferase activity"/>
    <property type="evidence" value="ECO:0007669"/>
    <property type="project" value="TreeGrafter"/>
</dbReference>
<sequence>MRILHVLDHSIPLHSGYTFRSYQLIRGQQALGHETLHVTGIKQGETGAEYEEVDGLGFYRTTKYNRFLAGLPILGQYEVVRSLKKRMFEILKDNPVDIIHAHSPALNGLAAVDVGEKLGIPVLYEIRAFWEDAAVSHGTCKEGDLRYKLTRKLESHVVRRADAVTTICNGLKQDLISRGVAEDKITIIPNAVDITKFSGPNDPDPVLQEKLGLKDKITLGFIGSFYDYEGLDILVDSFPKILAEKPQARLLLVGGGQEADNLKRQVARLGLEDSVIFTGRVPHDQVQNYYNLVDIFVYPRKKMRLTDLVTPLKPLEAMAQHKLVAASDIGGHNELIEDGVTGTLFRPDDPEDLARTILSMLENRENWPEMIAAGRRYVEDVRNWKNSVANYPAVFERLAKLRKK</sequence>
<dbReference type="PANTHER" id="PTHR45947">
    <property type="entry name" value="SULFOQUINOVOSYL TRANSFERASE SQD2"/>
    <property type="match status" value="1"/>
</dbReference>
<dbReference type="AlphaFoldDB" id="A0A501PHN9"/>
<dbReference type="InterPro" id="IPR050194">
    <property type="entry name" value="Glycosyltransferase_grp1"/>
</dbReference>
<comment type="caution">
    <text evidence="3">The sequence shown here is derived from an EMBL/GenBank/DDBJ whole genome shotgun (WGS) entry which is preliminary data.</text>
</comment>
<gene>
    <name evidence="3" type="ORF">FIV46_11215</name>
</gene>
<dbReference type="PANTHER" id="PTHR45947:SF3">
    <property type="entry name" value="SULFOQUINOVOSYL TRANSFERASE SQD2"/>
    <property type="match status" value="1"/>
</dbReference>
<evidence type="ECO:0000259" key="2">
    <source>
        <dbReference type="Pfam" id="PF13579"/>
    </source>
</evidence>
<dbReference type="Pfam" id="PF00534">
    <property type="entry name" value="Glycos_transf_1"/>
    <property type="match status" value="1"/>
</dbReference>
<evidence type="ECO:0000313" key="4">
    <source>
        <dbReference type="Proteomes" id="UP000319148"/>
    </source>
</evidence>
<keyword evidence="3" id="KW-0808">Transferase</keyword>
<feature type="domain" description="Glycosyl transferase family 1" evidence="1">
    <location>
        <begin position="209"/>
        <end position="375"/>
    </location>
</feature>
<dbReference type="Proteomes" id="UP000319148">
    <property type="component" value="Unassembled WGS sequence"/>
</dbReference>
<dbReference type="SUPFAM" id="SSF53756">
    <property type="entry name" value="UDP-Glycosyltransferase/glycogen phosphorylase"/>
    <property type="match status" value="1"/>
</dbReference>
<evidence type="ECO:0000259" key="1">
    <source>
        <dbReference type="Pfam" id="PF00534"/>
    </source>
</evidence>
<name>A0A501PHN9_9PROT</name>
<organism evidence="3 4">
    <name type="scientific">Emcibacter nanhaiensis</name>
    <dbReference type="NCBI Taxonomy" id="1505037"/>
    <lineage>
        <taxon>Bacteria</taxon>
        <taxon>Pseudomonadati</taxon>
        <taxon>Pseudomonadota</taxon>
        <taxon>Alphaproteobacteria</taxon>
        <taxon>Emcibacterales</taxon>
        <taxon>Emcibacteraceae</taxon>
        <taxon>Emcibacter</taxon>
    </lineage>
</organism>
<dbReference type="InterPro" id="IPR001296">
    <property type="entry name" value="Glyco_trans_1"/>
</dbReference>
<dbReference type="Gene3D" id="3.40.50.2000">
    <property type="entry name" value="Glycogen Phosphorylase B"/>
    <property type="match status" value="2"/>
</dbReference>
<dbReference type="CDD" id="cd03794">
    <property type="entry name" value="GT4_WbuB-like"/>
    <property type="match status" value="1"/>
</dbReference>
<dbReference type="EMBL" id="VFIY01000014">
    <property type="protein sequence ID" value="TPD59356.1"/>
    <property type="molecule type" value="Genomic_DNA"/>
</dbReference>
<accession>A0A501PHN9</accession>
<proteinExistence type="predicted"/>
<protein>
    <submittedName>
        <fullName evidence="3">Glycosyltransferase, exosortase A system-associated</fullName>
    </submittedName>
</protein>
<dbReference type="NCBIfam" id="TIGR04063">
    <property type="entry name" value="stp3"/>
    <property type="match status" value="1"/>
</dbReference>
<dbReference type="OrthoDB" id="186663at2"/>
<reference evidence="4" key="1">
    <citation type="submission" date="2019-06" db="EMBL/GenBank/DDBJ databases">
        <title>The complete genome of Emcibacter congregatus ZYLT.</title>
        <authorList>
            <person name="Zhao Z."/>
        </authorList>
    </citation>
    <scope>NUCLEOTIDE SEQUENCE [LARGE SCALE GENOMIC DNA]</scope>
    <source>
        <strain evidence="4">MCCC 1A06723</strain>
    </source>
</reference>
<keyword evidence="4" id="KW-1185">Reference proteome</keyword>